<accession>A0ABD3NQZ8</accession>
<feature type="signal peptide" evidence="2">
    <location>
        <begin position="1"/>
        <end position="18"/>
    </location>
</feature>
<organism evidence="3 4">
    <name type="scientific">Stephanodiscus triporus</name>
    <dbReference type="NCBI Taxonomy" id="2934178"/>
    <lineage>
        <taxon>Eukaryota</taxon>
        <taxon>Sar</taxon>
        <taxon>Stramenopiles</taxon>
        <taxon>Ochrophyta</taxon>
        <taxon>Bacillariophyta</taxon>
        <taxon>Coscinodiscophyceae</taxon>
        <taxon>Thalassiosirophycidae</taxon>
        <taxon>Stephanodiscales</taxon>
        <taxon>Stephanodiscaceae</taxon>
        <taxon>Stephanodiscus</taxon>
    </lineage>
</organism>
<name>A0ABD3NQZ8_9STRA</name>
<feature type="region of interest" description="Disordered" evidence="1">
    <location>
        <begin position="200"/>
        <end position="222"/>
    </location>
</feature>
<evidence type="ECO:0000256" key="2">
    <source>
        <dbReference type="SAM" id="SignalP"/>
    </source>
</evidence>
<dbReference type="Proteomes" id="UP001530315">
    <property type="component" value="Unassembled WGS sequence"/>
</dbReference>
<evidence type="ECO:0000313" key="4">
    <source>
        <dbReference type="Proteomes" id="UP001530315"/>
    </source>
</evidence>
<sequence>MMKLALAFLLATLSAASAGEGEAVHTHKCACEAEEFGFDIDCDDTGAMLDALTFLKSSNCATDCSSAECEKNWLIVQVHHDYCPEGGVPEEVEDGFHDYDMTCEHCDIVKPTVEGAPDCPTPSCADSSGNDAYVILVEGGCTTDCSSDTCREYYFILRAAHDLCEEGALTTAAETGIHDLEVSCAEHICNAHAGMDDPLVCDEGHDDDDGKEAKPTEPAAASGVAKASTTGLMTALLAGALIIV</sequence>
<keyword evidence="4" id="KW-1185">Reference proteome</keyword>
<proteinExistence type="predicted"/>
<dbReference type="AlphaFoldDB" id="A0ABD3NQZ8"/>
<keyword evidence="2" id="KW-0732">Signal</keyword>
<reference evidence="3 4" key="1">
    <citation type="submission" date="2024-10" db="EMBL/GenBank/DDBJ databases">
        <title>Updated reference genomes for cyclostephanoid diatoms.</title>
        <authorList>
            <person name="Roberts W.R."/>
            <person name="Alverson A.J."/>
        </authorList>
    </citation>
    <scope>NUCLEOTIDE SEQUENCE [LARGE SCALE GENOMIC DNA]</scope>
    <source>
        <strain evidence="3 4">AJA276-08</strain>
    </source>
</reference>
<gene>
    <name evidence="3" type="ORF">ACHAW5_010148</name>
</gene>
<feature type="chain" id="PRO_5044885371" evidence="2">
    <location>
        <begin position="19"/>
        <end position="244"/>
    </location>
</feature>
<evidence type="ECO:0000256" key="1">
    <source>
        <dbReference type="SAM" id="MobiDB-lite"/>
    </source>
</evidence>
<protein>
    <submittedName>
        <fullName evidence="3">Uncharacterized protein</fullName>
    </submittedName>
</protein>
<evidence type="ECO:0000313" key="3">
    <source>
        <dbReference type="EMBL" id="KAL3778277.1"/>
    </source>
</evidence>
<dbReference type="EMBL" id="JALLAZ020001228">
    <property type="protein sequence ID" value="KAL3778277.1"/>
    <property type="molecule type" value="Genomic_DNA"/>
</dbReference>
<comment type="caution">
    <text evidence="3">The sequence shown here is derived from an EMBL/GenBank/DDBJ whole genome shotgun (WGS) entry which is preliminary data.</text>
</comment>